<dbReference type="EMBL" id="JJML01000014">
    <property type="protein sequence ID" value="KGF73187.1"/>
    <property type="molecule type" value="Genomic_DNA"/>
</dbReference>
<name>A0A098TMT8_9CYAN</name>
<evidence type="ECO:0000313" key="1">
    <source>
        <dbReference type="EMBL" id="KGF73187.1"/>
    </source>
</evidence>
<reference evidence="1 2" key="1">
    <citation type="journal article" date="2014" name="Mol. Ecol.">
        <title>Evolution of Synechococcus.</title>
        <authorList>
            <person name="Dvorak P."/>
            <person name="Casamatta D."/>
            <person name="Hasler P."/>
            <person name="Poulickova A."/>
            <person name="Ondrej V."/>
            <person name="Sanges R."/>
        </authorList>
    </citation>
    <scope>NUCLEOTIDE SEQUENCE [LARGE SCALE GENOMIC DNA]</scope>
    <source>
        <strain evidence="1 2">CAUP A 1101</strain>
    </source>
</reference>
<dbReference type="RefSeq" id="WP_036531835.1">
    <property type="nucleotide sequence ID" value="NZ_JJML01000014.1"/>
</dbReference>
<proteinExistence type="predicted"/>
<organism evidence="1 2">
    <name type="scientific">Neosynechococcus sphagnicola sy1</name>
    <dbReference type="NCBI Taxonomy" id="1497020"/>
    <lineage>
        <taxon>Bacteria</taxon>
        <taxon>Bacillati</taxon>
        <taxon>Cyanobacteriota</taxon>
        <taxon>Cyanophyceae</taxon>
        <taxon>Neosynechococcales</taxon>
        <taxon>Neosynechococcaceae</taxon>
        <taxon>Neosynechococcus</taxon>
    </lineage>
</organism>
<keyword evidence="2" id="KW-1185">Reference proteome</keyword>
<gene>
    <name evidence="1" type="ORF">DO97_01320</name>
</gene>
<dbReference type="AlphaFoldDB" id="A0A098TMT8"/>
<dbReference type="Proteomes" id="UP000030170">
    <property type="component" value="Unassembled WGS sequence"/>
</dbReference>
<accession>A0A098TMT8</accession>
<protein>
    <submittedName>
        <fullName evidence="1">Uncharacterized protein</fullName>
    </submittedName>
</protein>
<sequence>MNISEVQSQPWSTLIADFYICQSCDRVYRVPILQICGTPCKHCGKTIRAQRVHFGLNALVLVNSIQDFYFLRHANPPPDPDGIADHVYTNKTDTRIVIPLLFCTLWDALTTELCQNVMRAKQLEEPLRERLLQDYRYSRDKRERLLPALTSEKWNFALAELTKPAELDYTQHFNFFLTINTKRNTFIHEGSHWHFTDEELERIPEELWPTFSLFAQLHNRYVPKMA</sequence>
<comment type="caution">
    <text evidence="1">The sequence shown here is derived from an EMBL/GenBank/DDBJ whole genome shotgun (WGS) entry which is preliminary data.</text>
</comment>
<evidence type="ECO:0000313" key="2">
    <source>
        <dbReference type="Proteomes" id="UP000030170"/>
    </source>
</evidence>